<evidence type="ECO:0000313" key="3">
    <source>
        <dbReference type="Proteomes" id="UP000261174"/>
    </source>
</evidence>
<dbReference type="PIRSF" id="PIRSF010372">
    <property type="entry name" value="PaiB"/>
    <property type="match status" value="1"/>
</dbReference>
<dbReference type="SUPFAM" id="SSF50475">
    <property type="entry name" value="FMN-binding split barrel"/>
    <property type="match status" value="1"/>
</dbReference>
<evidence type="ECO:0000313" key="2">
    <source>
        <dbReference type="EMBL" id="RFM33672.1"/>
    </source>
</evidence>
<evidence type="ECO:0000256" key="1">
    <source>
        <dbReference type="SAM" id="MobiDB-lite"/>
    </source>
</evidence>
<protein>
    <submittedName>
        <fullName evidence="2">FMN-binding negative transcriptional regulator</fullName>
    </submittedName>
</protein>
<organism evidence="2 3">
    <name type="scientific">Chitinophaga silvisoli</name>
    <dbReference type="NCBI Taxonomy" id="2291814"/>
    <lineage>
        <taxon>Bacteria</taxon>
        <taxon>Pseudomonadati</taxon>
        <taxon>Bacteroidota</taxon>
        <taxon>Chitinophagia</taxon>
        <taxon>Chitinophagales</taxon>
        <taxon>Chitinophagaceae</taxon>
        <taxon>Chitinophaga</taxon>
    </lineage>
</organism>
<dbReference type="Proteomes" id="UP000261174">
    <property type="component" value="Unassembled WGS sequence"/>
</dbReference>
<proteinExistence type="predicted"/>
<feature type="compositionally biased region" description="Polar residues" evidence="1">
    <location>
        <begin position="189"/>
        <end position="200"/>
    </location>
</feature>
<dbReference type="InterPro" id="IPR007396">
    <property type="entry name" value="TR_PAI2-type"/>
</dbReference>
<feature type="region of interest" description="Disordered" evidence="1">
    <location>
        <begin position="166"/>
        <end position="200"/>
    </location>
</feature>
<sequence length="200" mass="22855">MYIPHDNLMDNPAEILSFIQRYSFATLITNIEGTPVATHLPFHAEMRGGQLVLTSHMAKANKQWQVISEQQNLVIFSAPHAYISPSHYDSRQSVPTWNYLSVHAYGKANIIHEKEAVMALLESAINDYEPAYMMQWNELPETFKYKMANGIVAFEIGVTTLQGKKKLSQNKTEEERKRIVESLKKSDDTNVSQTGEYMEK</sequence>
<dbReference type="InterPro" id="IPR012349">
    <property type="entry name" value="Split_barrel_FMN-bd"/>
</dbReference>
<reference evidence="2 3" key="1">
    <citation type="submission" date="2018-08" db="EMBL/GenBank/DDBJ databases">
        <title>Chitinophaga sp. K20C18050901, a novel bacterium isolated from forest soil.</title>
        <authorList>
            <person name="Wang C."/>
        </authorList>
    </citation>
    <scope>NUCLEOTIDE SEQUENCE [LARGE SCALE GENOMIC DNA]</scope>
    <source>
        <strain evidence="2 3">K20C18050901</strain>
    </source>
</reference>
<accession>A0A3E1P0H8</accession>
<dbReference type="OrthoDB" id="9794948at2"/>
<dbReference type="AlphaFoldDB" id="A0A3E1P0H8"/>
<gene>
    <name evidence="2" type="ORF">DXN04_17075</name>
</gene>
<keyword evidence="3" id="KW-1185">Reference proteome</keyword>
<dbReference type="PANTHER" id="PTHR35802:SF1">
    <property type="entry name" value="PROTEASE SYNTHASE AND SPORULATION PROTEIN PAI 2"/>
    <property type="match status" value="1"/>
</dbReference>
<dbReference type="Gene3D" id="2.30.110.10">
    <property type="entry name" value="Electron Transport, Fmn-binding Protein, Chain A"/>
    <property type="match status" value="1"/>
</dbReference>
<dbReference type="PANTHER" id="PTHR35802">
    <property type="entry name" value="PROTEASE SYNTHASE AND SPORULATION PROTEIN PAI 2"/>
    <property type="match status" value="1"/>
</dbReference>
<dbReference type="Pfam" id="PF04299">
    <property type="entry name" value="FMN_bind_2"/>
    <property type="match status" value="1"/>
</dbReference>
<dbReference type="EMBL" id="QTJV01000006">
    <property type="protein sequence ID" value="RFM33672.1"/>
    <property type="molecule type" value="Genomic_DNA"/>
</dbReference>
<dbReference type="RefSeq" id="WP_116854594.1">
    <property type="nucleotide sequence ID" value="NZ_QTJV01000006.1"/>
</dbReference>
<name>A0A3E1P0H8_9BACT</name>
<comment type="caution">
    <text evidence="2">The sequence shown here is derived from an EMBL/GenBank/DDBJ whole genome shotgun (WGS) entry which is preliminary data.</text>
</comment>
<feature type="compositionally biased region" description="Basic and acidic residues" evidence="1">
    <location>
        <begin position="171"/>
        <end position="188"/>
    </location>
</feature>